<evidence type="ECO:0000313" key="2">
    <source>
        <dbReference type="EMBL" id="KAK1600591.1"/>
    </source>
</evidence>
<accession>A0AAD8VCZ5</accession>
<gene>
    <name evidence="2" type="ORF">LY79DRAFT_25070</name>
</gene>
<dbReference type="GeneID" id="85436093"/>
<sequence>MVKHIRNRPATWAWRFGASPNATLSDDDELTEERENRGTADRGACEHRHPSDIPARRCGPGSRKFAHLCFSHHHPVASLDHWGEEPRWIGGTGQDRGDCWSRESASHRRMRASRGMRERTAPSVLAVTQREAGASFCKMCMIGESCTDTYVLGVL</sequence>
<comment type="caution">
    <text evidence="2">The sequence shown here is derived from an EMBL/GenBank/DDBJ whole genome shotgun (WGS) entry which is preliminary data.</text>
</comment>
<dbReference type="EMBL" id="JAHLJV010000001">
    <property type="protein sequence ID" value="KAK1600591.1"/>
    <property type="molecule type" value="Genomic_DNA"/>
</dbReference>
<feature type="region of interest" description="Disordered" evidence="1">
    <location>
        <begin position="23"/>
        <end position="57"/>
    </location>
</feature>
<protein>
    <submittedName>
        <fullName evidence="2">Uncharacterized protein</fullName>
    </submittedName>
</protein>
<evidence type="ECO:0000313" key="3">
    <source>
        <dbReference type="Proteomes" id="UP001230504"/>
    </source>
</evidence>
<dbReference type="Proteomes" id="UP001230504">
    <property type="component" value="Unassembled WGS sequence"/>
</dbReference>
<proteinExistence type="predicted"/>
<organism evidence="2 3">
    <name type="scientific">Colletotrichum navitas</name>
    <dbReference type="NCBI Taxonomy" id="681940"/>
    <lineage>
        <taxon>Eukaryota</taxon>
        <taxon>Fungi</taxon>
        <taxon>Dikarya</taxon>
        <taxon>Ascomycota</taxon>
        <taxon>Pezizomycotina</taxon>
        <taxon>Sordariomycetes</taxon>
        <taxon>Hypocreomycetidae</taxon>
        <taxon>Glomerellales</taxon>
        <taxon>Glomerellaceae</taxon>
        <taxon>Colletotrichum</taxon>
        <taxon>Colletotrichum graminicola species complex</taxon>
    </lineage>
</organism>
<evidence type="ECO:0000256" key="1">
    <source>
        <dbReference type="SAM" id="MobiDB-lite"/>
    </source>
</evidence>
<keyword evidence="3" id="KW-1185">Reference proteome</keyword>
<feature type="compositionally biased region" description="Basic and acidic residues" evidence="1">
    <location>
        <begin position="33"/>
        <end position="55"/>
    </location>
</feature>
<dbReference type="AlphaFoldDB" id="A0AAD8VCZ5"/>
<dbReference type="RefSeq" id="XP_060421087.1">
    <property type="nucleotide sequence ID" value="XM_060551853.1"/>
</dbReference>
<name>A0AAD8VCZ5_9PEZI</name>
<reference evidence="2" key="1">
    <citation type="submission" date="2021-06" db="EMBL/GenBank/DDBJ databases">
        <title>Comparative genomics, transcriptomics and evolutionary studies reveal genomic signatures of adaptation to plant cell wall in hemibiotrophic fungi.</title>
        <authorList>
            <consortium name="DOE Joint Genome Institute"/>
            <person name="Baroncelli R."/>
            <person name="Diaz J.F."/>
            <person name="Benocci T."/>
            <person name="Peng M."/>
            <person name="Battaglia E."/>
            <person name="Haridas S."/>
            <person name="Andreopoulos W."/>
            <person name="Labutti K."/>
            <person name="Pangilinan J."/>
            <person name="Floch G.L."/>
            <person name="Makela M.R."/>
            <person name="Henrissat B."/>
            <person name="Grigoriev I.V."/>
            <person name="Crouch J.A."/>
            <person name="De Vries R.P."/>
            <person name="Sukno S.A."/>
            <person name="Thon M.R."/>
        </authorList>
    </citation>
    <scope>NUCLEOTIDE SEQUENCE</scope>
    <source>
        <strain evidence="2">CBS 125086</strain>
    </source>
</reference>